<protein>
    <recommendedName>
        <fullName evidence="3">AB hydrolase-1 domain-containing protein</fullName>
    </recommendedName>
</protein>
<evidence type="ECO:0000313" key="1">
    <source>
        <dbReference type="EMBL" id="RWA10961.1"/>
    </source>
</evidence>
<dbReference type="EMBL" id="RYZI01000095">
    <property type="protein sequence ID" value="RWA10961.1"/>
    <property type="molecule type" value="Genomic_DNA"/>
</dbReference>
<reference evidence="1 2" key="1">
    <citation type="submission" date="2018-12" db="EMBL/GenBank/DDBJ databases">
        <title>Draft genome sequence of Xylaria grammica IHI A82.</title>
        <authorList>
            <person name="Buettner E."/>
            <person name="Kellner H."/>
        </authorList>
    </citation>
    <scope>NUCLEOTIDE SEQUENCE [LARGE SCALE GENOMIC DNA]</scope>
    <source>
        <strain evidence="1 2">IHI A82</strain>
    </source>
</reference>
<dbReference type="SUPFAM" id="SSF53474">
    <property type="entry name" value="alpha/beta-Hydrolases"/>
    <property type="match status" value="1"/>
</dbReference>
<proteinExistence type="predicted"/>
<gene>
    <name evidence="1" type="ORF">EKO27_g4156</name>
</gene>
<organism evidence="1 2">
    <name type="scientific">Xylaria grammica</name>
    <dbReference type="NCBI Taxonomy" id="363999"/>
    <lineage>
        <taxon>Eukaryota</taxon>
        <taxon>Fungi</taxon>
        <taxon>Dikarya</taxon>
        <taxon>Ascomycota</taxon>
        <taxon>Pezizomycotina</taxon>
        <taxon>Sordariomycetes</taxon>
        <taxon>Xylariomycetidae</taxon>
        <taxon>Xylariales</taxon>
        <taxon>Xylariaceae</taxon>
        <taxon>Xylaria</taxon>
    </lineage>
</organism>
<keyword evidence="2" id="KW-1185">Reference proteome</keyword>
<sequence length="217" mass="23804">MIVVGWSSGGHLSLTLGYTSLSHSIQPPNTIMALCCPADFEDAFWVQPNVPTGAEPGEDNLDDEFWTRGILDRPGTCSTVATGKRDLDGWLAPSDPRSRLLLNMDMRGRTLDILLGGLDKRTRPILKGGSVTGDNIRADSPLAQTRAGHYTTLTSIAHPQTDDLIPWQQSTRAYETSRAQEVDAELRIVDEGTPHMFDVHHRGRGHEAGMKAIQEGY</sequence>
<dbReference type="AlphaFoldDB" id="A0A439D982"/>
<evidence type="ECO:0000313" key="2">
    <source>
        <dbReference type="Proteomes" id="UP000286045"/>
    </source>
</evidence>
<name>A0A439D982_9PEZI</name>
<dbReference type="Gene3D" id="3.40.50.1820">
    <property type="entry name" value="alpha/beta hydrolase"/>
    <property type="match status" value="1"/>
</dbReference>
<evidence type="ECO:0008006" key="3">
    <source>
        <dbReference type="Google" id="ProtNLM"/>
    </source>
</evidence>
<comment type="caution">
    <text evidence="1">The sequence shown here is derived from an EMBL/GenBank/DDBJ whole genome shotgun (WGS) entry which is preliminary data.</text>
</comment>
<accession>A0A439D982</accession>
<dbReference type="Proteomes" id="UP000286045">
    <property type="component" value="Unassembled WGS sequence"/>
</dbReference>
<dbReference type="InterPro" id="IPR029058">
    <property type="entry name" value="AB_hydrolase_fold"/>
</dbReference>
<dbReference type="STRING" id="363999.A0A439D982"/>